<dbReference type="InterPro" id="IPR012349">
    <property type="entry name" value="Split_barrel_FMN-bd"/>
</dbReference>
<protein>
    <submittedName>
        <fullName evidence="2">Flavin-binding protein</fullName>
    </submittedName>
</protein>
<dbReference type="Gene3D" id="2.30.110.10">
    <property type="entry name" value="Electron Transport, Fmn-binding Protein, Chain A"/>
    <property type="match status" value="1"/>
</dbReference>
<evidence type="ECO:0000259" key="1">
    <source>
        <dbReference type="Pfam" id="PF12766"/>
    </source>
</evidence>
<dbReference type="EMBL" id="WTYP01000001">
    <property type="protein sequence ID" value="MXP46978.1"/>
    <property type="molecule type" value="Genomic_DNA"/>
</dbReference>
<evidence type="ECO:0000313" key="2">
    <source>
        <dbReference type="EMBL" id="MXP46978.1"/>
    </source>
</evidence>
<feature type="domain" description="Pyridoxamine 5'-phosphate oxidase Alr4036 family FMN-binding" evidence="1">
    <location>
        <begin position="22"/>
        <end position="95"/>
    </location>
</feature>
<name>A0A6I4UZF7_9SPHN</name>
<dbReference type="Pfam" id="PF12766">
    <property type="entry name" value="Pyridox_oxase_2"/>
    <property type="match status" value="1"/>
</dbReference>
<dbReference type="SUPFAM" id="SSF50475">
    <property type="entry name" value="FMN-binding split barrel"/>
    <property type="match status" value="1"/>
</dbReference>
<dbReference type="InterPro" id="IPR024624">
    <property type="entry name" value="Pyridox_Oxase_Alr4036_FMN-bd"/>
</dbReference>
<comment type="caution">
    <text evidence="2">The sequence shown here is derived from an EMBL/GenBank/DDBJ whole genome shotgun (WGS) entry which is preliminary data.</text>
</comment>
<sequence length="196" mass="21584">MDMTLADVEKDIKTRLQQGATSRKSAMHTCVVATADCDLRVMVLREYCSETNRLRFHTDSRTPKVTAIAGNPSVAVLAYDQQGKVQIRMRGTARIEQDGPVADAAWAEATNFAKRCYLAQQAPSSAVPEPTSGLPQWAEGTNPADDEVAPARDNFAVLLIEIAQFDWLYLANEGHRRARITPGEDGAEPDRTWLVP</sequence>
<dbReference type="OrthoDB" id="5120525at2"/>
<organism evidence="2 3">
    <name type="scientific">Pontixanthobacter luteolus</name>
    <dbReference type="NCBI Taxonomy" id="295089"/>
    <lineage>
        <taxon>Bacteria</taxon>
        <taxon>Pseudomonadati</taxon>
        <taxon>Pseudomonadota</taxon>
        <taxon>Alphaproteobacteria</taxon>
        <taxon>Sphingomonadales</taxon>
        <taxon>Erythrobacteraceae</taxon>
        <taxon>Pontixanthobacter</taxon>
    </lineage>
</organism>
<proteinExistence type="predicted"/>
<gene>
    <name evidence="2" type="ORF">GRI43_06205</name>
</gene>
<dbReference type="Proteomes" id="UP000471435">
    <property type="component" value="Unassembled WGS sequence"/>
</dbReference>
<reference evidence="2 3" key="1">
    <citation type="submission" date="2019-12" db="EMBL/GenBank/DDBJ databases">
        <title>Genomic-based taxomic classification of the family Erythrobacteraceae.</title>
        <authorList>
            <person name="Xu L."/>
        </authorList>
    </citation>
    <scope>NUCLEOTIDE SEQUENCE [LARGE SCALE GENOMIC DNA]</scope>
    <source>
        <strain evidence="2 3">SW-109</strain>
    </source>
</reference>
<accession>A0A6I4UZF7</accession>
<dbReference type="GO" id="GO:0010181">
    <property type="term" value="F:FMN binding"/>
    <property type="evidence" value="ECO:0007669"/>
    <property type="project" value="InterPro"/>
</dbReference>
<dbReference type="AlphaFoldDB" id="A0A6I4UZF7"/>
<evidence type="ECO:0000313" key="3">
    <source>
        <dbReference type="Proteomes" id="UP000471435"/>
    </source>
</evidence>
<dbReference type="RefSeq" id="WP_160730151.1">
    <property type="nucleotide sequence ID" value="NZ_WTYP01000001.1"/>
</dbReference>
<keyword evidence="3" id="KW-1185">Reference proteome</keyword>